<reference evidence="1 2" key="1">
    <citation type="submission" date="2018-10" db="EMBL/GenBank/DDBJ databases">
        <title>Genomic Encyclopedia of Archaeal and Bacterial Type Strains, Phase II (KMG-II): from individual species to whole genera.</title>
        <authorList>
            <person name="Goeker M."/>
        </authorList>
    </citation>
    <scope>NUCLEOTIDE SEQUENCE [LARGE SCALE GENOMIC DNA]</scope>
    <source>
        <strain evidence="1 2">DSM 29537</strain>
    </source>
</reference>
<gene>
    <name evidence="1" type="ORF">CLV94_1243</name>
</gene>
<protein>
    <submittedName>
        <fullName evidence="1">Uncharacterized protein</fullName>
    </submittedName>
</protein>
<dbReference type="Proteomes" id="UP000277579">
    <property type="component" value="Unassembled WGS sequence"/>
</dbReference>
<dbReference type="RefSeq" id="WP_121375533.1">
    <property type="nucleotide sequence ID" value="NZ_RBLC01000001.1"/>
</dbReference>
<dbReference type="EMBL" id="RBLC01000001">
    <property type="protein sequence ID" value="RKS26186.1"/>
    <property type="molecule type" value="Genomic_DNA"/>
</dbReference>
<organism evidence="1 2">
    <name type="scientific">Flavobacterium endophyticum</name>
    <dbReference type="NCBI Taxonomy" id="1540163"/>
    <lineage>
        <taxon>Bacteria</taxon>
        <taxon>Pseudomonadati</taxon>
        <taxon>Bacteroidota</taxon>
        <taxon>Flavobacteriia</taxon>
        <taxon>Flavobacteriales</taxon>
        <taxon>Flavobacteriaceae</taxon>
        <taxon>Flavobacterium</taxon>
    </lineage>
</organism>
<evidence type="ECO:0000313" key="2">
    <source>
        <dbReference type="Proteomes" id="UP000277579"/>
    </source>
</evidence>
<name>A0A495MJN3_9FLAO</name>
<dbReference type="AlphaFoldDB" id="A0A495MJN3"/>
<evidence type="ECO:0000313" key="1">
    <source>
        <dbReference type="EMBL" id="RKS26186.1"/>
    </source>
</evidence>
<sequence>MKINNLLVIASILILNACQKKDNIDIAVYNDGNSINTFSGIFYTTKYGGINYFIPNDNQRKKFFSIDNIDSISILVGKQKYISKPLINRAFSREKNNSDFSFYVDEKEHKVVINAIDDMDTFLLFSEKTNMEKLKENGTIKATYLESVK</sequence>
<comment type="caution">
    <text evidence="1">The sequence shown here is derived from an EMBL/GenBank/DDBJ whole genome shotgun (WGS) entry which is preliminary data.</text>
</comment>
<proteinExistence type="predicted"/>
<keyword evidence="2" id="KW-1185">Reference proteome</keyword>
<accession>A0A495MJN3</accession>